<feature type="domain" description="Glycosyltransferase 2-like" evidence="3">
    <location>
        <begin position="6"/>
        <end position="170"/>
    </location>
</feature>
<dbReference type="InterPro" id="IPR001173">
    <property type="entry name" value="Glyco_trans_2-like"/>
</dbReference>
<dbReference type="GO" id="GO:0016758">
    <property type="term" value="F:hexosyltransferase activity"/>
    <property type="evidence" value="ECO:0007669"/>
    <property type="project" value="UniProtKB-ARBA"/>
</dbReference>
<evidence type="ECO:0000313" key="5">
    <source>
        <dbReference type="Proteomes" id="UP000182761"/>
    </source>
</evidence>
<proteinExistence type="predicted"/>
<dbReference type="EMBL" id="FCOR01000007">
    <property type="protein sequence ID" value="CVK16459.1"/>
    <property type="molecule type" value="Genomic_DNA"/>
</dbReference>
<gene>
    <name evidence="4" type="ORF">Ga0061079_10761</name>
</gene>
<evidence type="ECO:0000256" key="2">
    <source>
        <dbReference type="ARBA" id="ARBA00022679"/>
    </source>
</evidence>
<dbReference type="Pfam" id="PF00535">
    <property type="entry name" value="Glycos_transf_2"/>
    <property type="match status" value="1"/>
</dbReference>
<evidence type="ECO:0000259" key="3">
    <source>
        <dbReference type="Pfam" id="PF00535"/>
    </source>
</evidence>
<protein>
    <submittedName>
        <fullName evidence="4">Glycosyltransferase involved in cell wall bisynthesis</fullName>
    </submittedName>
</protein>
<dbReference type="Proteomes" id="UP000182761">
    <property type="component" value="Unassembled WGS sequence"/>
</dbReference>
<dbReference type="InterPro" id="IPR029044">
    <property type="entry name" value="Nucleotide-diphossugar_trans"/>
</dbReference>
<dbReference type="AlphaFoldDB" id="A0A0X3AMQ9"/>
<dbReference type="RefSeq" id="WP_245630751.1">
    <property type="nucleotide sequence ID" value="NZ_FCOR01000007.1"/>
</dbReference>
<dbReference type="CDD" id="cd00761">
    <property type="entry name" value="Glyco_tranf_GTA_type"/>
    <property type="match status" value="1"/>
</dbReference>
<dbReference type="PANTHER" id="PTHR22916:SF51">
    <property type="entry name" value="GLYCOSYLTRANSFERASE EPSH-RELATED"/>
    <property type="match status" value="1"/>
</dbReference>
<sequence length="321" mass="37792">MIYKVSVIVPVYNVEPYLRKCLDSIINQTFKEIEIIIINDGSTDNSQLIIDEYALKYDNIRSVIQSNKGLSEARNTGIKHASGKFLAFVDSDDWIEREMIQEMYHLAIKHSAEIVVCSLQNIDNQDKILKKLPELHHLPEKIILSQDFSIFGEMSCFACNKIFKRELFNNISFPKNMHFEDVATIPRLFFKAKTVAKTNKFFYQYLIREGSITRNYTIKGIHMFDAIEMVKQDFLISTYKKNIKDWNKFTIFQGFYCFLAYYAYVKDSTSRKQMFSKLKEIVKSEDISKQQIFNYNRFGKNYLSTLSLKKIIFYVLQLIKL</sequence>
<keyword evidence="2 4" id="KW-0808">Transferase</keyword>
<reference evidence="4 5" key="1">
    <citation type="submission" date="2016-01" db="EMBL/GenBank/DDBJ databases">
        <authorList>
            <person name="McClelland M."/>
            <person name="Jain A."/>
            <person name="Saraogi P."/>
            <person name="Mendelson R."/>
            <person name="Westerman R."/>
            <person name="SanMiguel P."/>
            <person name="Csonka L."/>
        </authorList>
    </citation>
    <scope>NUCLEOTIDE SEQUENCE [LARGE SCALE GENOMIC DNA]</scope>
    <source>
        <strain evidence="4 5">R-53146</strain>
    </source>
</reference>
<name>A0A0X3AMQ9_9FLAO</name>
<keyword evidence="5" id="KW-1185">Reference proteome</keyword>
<organism evidence="4 5">
    <name type="scientific">Apibacter mensalis</name>
    <dbReference type="NCBI Taxonomy" id="1586267"/>
    <lineage>
        <taxon>Bacteria</taxon>
        <taxon>Pseudomonadati</taxon>
        <taxon>Bacteroidota</taxon>
        <taxon>Flavobacteriia</taxon>
        <taxon>Flavobacteriales</taxon>
        <taxon>Weeksellaceae</taxon>
        <taxon>Apibacter</taxon>
    </lineage>
</organism>
<dbReference type="SUPFAM" id="SSF53448">
    <property type="entry name" value="Nucleotide-diphospho-sugar transferases"/>
    <property type="match status" value="1"/>
</dbReference>
<dbReference type="Gene3D" id="3.90.550.10">
    <property type="entry name" value="Spore Coat Polysaccharide Biosynthesis Protein SpsA, Chain A"/>
    <property type="match status" value="1"/>
</dbReference>
<keyword evidence="1" id="KW-0328">Glycosyltransferase</keyword>
<evidence type="ECO:0000313" key="4">
    <source>
        <dbReference type="EMBL" id="CVK16459.1"/>
    </source>
</evidence>
<accession>A0A0X3AMQ9</accession>
<evidence type="ECO:0000256" key="1">
    <source>
        <dbReference type="ARBA" id="ARBA00022676"/>
    </source>
</evidence>
<dbReference type="PANTHER" id="PTHR22916">
    <property type="entry name" value="GLYCOSYLTRANSFERASE"/>
    <property type="match status" value="1"/>
</dbReference>
<dbReference type="STRING" id="1586267.GCA_001418685_01312"/>